<accession>A0A8X6TWI3</accession>
<dbReference type="Proteomes" id="UP000887013">
    <property type="component" value="Unassembled WGS sequence"/>
</dbReference>
<reference evidence="1" key="1">
    <citation type="submission" date="2020-08" db="EMBL/GenBank/DDBJ databases">
        <title>Multicomponent nature underlies the extraordinary mechanical properties of spider dragline silk.</title>
        <authorList>
            <person name="Kono N."/>
            <person name="Nakamura H."/>
            <person name="Mori M."/>
            <person name="Yoshida Y."/>
            <person name="Ohtoshi R."/>
            <person name="Malay A.D."/>
            <person name="Moran D.A.P."/>
            <person name="Tomita M."/>
            <person name="Numata K."/>
            <person name="Arakawa K."/>
        </authorList>
    </citation>
    <scope>NUCLEOTIDE SEQUENCE</scope>
</reference>
<gene>
    <name evidence="1" type="ORF">NPIL_104611</name>
</gene>
<keyword evidence="2" id="KW-1185">Reference proteome</keyword>
<name>A0A8X6TWI3_NEPPI</name>
<evidence type="ECO:0000313" key="2">
    <source>
        <dbReference type="Proteomes" id="UP000887013"/>
    </source>
</evidence>
<protein>
    <submittedName>
        <fullName evidence="1">Uncharacterized protein</fullName>
    </submittedName>
</protein>
<evidence type="ECO:0000313" key="1">
    <source>
        <dbReference type="EMBL" id="GFT54301.1"/>
    </source>
</evidence>
<proteinExistence type="predicted"/>
<sequence>MSKVRSKLSKKRQFYGNRFTPVATNEKNDRTSELYNIESANAQKVKISHKQMEQGFESVTSKTPASNGTGSEFIIHAIHSLATHHACSSASMLGLALGA</sequence>
<dbReference type="AlphaFoldDB" id="A0A8X6TWI3"/>
<organism evidence="1 2">
    <name type="scientific">Nephila pilipes</name>
    <name type="common">Giant wood spider</name>
    <name type="synonym">Nephila maculata</name>
    <dbReference type="NCBI Taxonomy" id="299642"/>
    <lineage>
        <taxon>Eukaryota</taxon>
        <taxon>Metazoa</taxon>
        <taxon>Ecdysozoa</taxon>
        <taxon>Arthropoda</taxon>
        <taxon>Chelicerata</taxon>
        <taxon>Arachnida</taxon>
        <taxon>Araneae</taxon>
        <taxon>Araneomorphae</taxon>
        <taxon>Entelegynae</taxon>
        <taxon>Araneoidea</taxon>
        <taxon>Nephilidae</taxon>
        <taxon>Nephila</taxon>
    </lineage>
</organism>
<dbReference type="EMBL" id="BMAW01017507">
    <property type="protein sequence ID" value="GFT54301.1"/>
    <property type="molecule type" value="Genomic_DNA"/>
</dbReference>
<comment type="caution">
    <text evidence="1">The sequence shown here is derived from an EMBL/GenBank/DDBJ whole genome shotgun (WGS) entry which is preliminary data.</text>
</comment>